<evidence type="ECO:0000256" key="1">
    <source>
        <dbReference type="SAM" id="Coils"/>
    </source>
</evidence>
<proteinExistence type="predicted"/>
<sequence>MPPKKGGGVAEGKQRNQNLDKQINQFNPKVDKNGHSQVGRPSLVRQSTQSKFTIVLLIIEGVKISKLKLQLNDLLKQHLNDGNIHDIQLSRSEFTLYASDVSSFNRLLNEFTLILAAKKTDTEMVTFVKKVDLEIPENRITEALTKVGLDVINVTRLNRKHAKYFKTKQQVCAKCGDNHRIEQCTAANDAIKCNNCKEQEKRMLNLINQYSSTNSPTITTPLLHDANHQNGKKSLEETTKRLFESLQQKIKKIEQTISSVETLINDDIISSSSFSNSDEDIQIVNNNNNNNHKPKKQNNKPTTTSAVTTAKPKTTTKKISTQSSITTNDSIKKPTPKPKPTAKTSKRN</sequence>
<dbReference type="AlphaFoldDB" id="A0A819AAK8"/>
<evidence type="ECO:0000256" key="2">
    <source>
        <dbReference type="SAM" id="MobiDB-lite"/>
    </source>
</evidence>
<feature type="coiled-coil region" evidence="1">
    <location>
        <begin position="236"/>
        <end position="263"/>
    </location>
</feature>
<feature type="region of interest" description="Disordered" evidence="2">
    <location>
        <begin position="279"/>
        <end position="348"/>
    </location>
</feature>
<accession>A0A819AAK8</accession>
<keyword evidence="1" id="KW-0175">Coiled coil</keyword>
<gene>
    <name evidence="3" type="ORF">OVN521_LOCUS2861</name>
</gene>
<reference evidence="3" key="1">
    <citation type="submission" date="2021-02" db="EMBL/GenBank/DDBJ databases">
        <authorList>
            <person name="Nowell W R."/>
        </authorList>
    </citation>
    <scope>NUCLEOTIDE SEQUENCE</scope>
</reference>
<comment type="caution">
    <text evidence="3">The sequence shown here is derived from an EMBL/GenBank/DDBJ whole genome shotgun (WGS) entry which is preliminary data.</text>
</comment>
<organism evidence="3 4">
    <name type="scientific">Rotaria magnacalcarata</name>
    <dbReference type="NCBI Taxonomy" id="392030"/>
    <lineage>
        <taxon>Eukaryota</taxon>
        <taxon>Metazoa</taxon>
        <taxon>Spiralia</taxon>
        <taxon>Gnathifera</taxon>
        <taxon>Rotifera</taxon>
        <taxon>Eurotatoria</taxon>
        <taxon>Bdelloidea</taxon>
        <taxon>Philodinida</taxon>
        <taxon>Philodinidae</taxon>
        <taxon>Rotaria</taxon>
    </lineage>
</organism>
<dbReference type="EMBL" id="CAJOBG010000235">
    <property type="protein sequence ID" value="CAF3782551.1"/>
    <property type="molecule type" value="Genomic_DNA"/>
</dbReference>
<evidence type="ECO:0000313" key="4">
    <source>
        <dbReference type="Proteomes" id="UP000663866"/>
    </source>
</evidence>
<protein>
    <submittedName>
        <fullName evidence="3">Uncharacterized protein</fullName>
    </submittedName>
</protein>
<feature type="compositionally biased region" description="Low complexity" evidence="2">
    <location>
        <begin position="299"/>
        <end position="327"/>
    </location>
</feature>
<evidence type="ECO:0000313" key="3">
    <source>
        <dbReference type="EMBL" id="CAF3782551.1"/>
    </source>
</evidence>
<keyword evidence="4" id="KW-1185">Reference proteome</keyword>
<name>A0A819AAK8_9BILA</name>
<dbReference type="Proteomes" id="UP000663866">
    <property type="component" value="Unassembled WGS sequence"/>
</dbReference>